<dbReference type="AlphaFoldDB" id="A0A2M7Z8J9"/>
<evidence type="ECO:0000256" key="1">
    <source>
        <dbReference type="SAM" id="SignalP"/>
    </source>
</evidence>
<dbReference type="Proteomes" id="UP000229569">
    <property type="component" value="Unassembled WGS sequence"/>
</dbReference>
<protein>
    <recommendedName>
        <fullName evidence="4">SLH domain-containing protein</fullName>
    </recommendedName>
</protein>
<accession>A0A2M7Z8J9</accession>
<organism evidence="2 3">
    <name type="scientific">Candidatus Kuenenbacteria bacterium CG_4_9_14_3_um_filter_39_14</name>
    <dbReference type="NCBI Taxonomy" id="1974616"/>
    <lineage>
        <taxon>Bacteria</taxon>
        <taxon>Candidatus Kueneniibacteriota</taxon>
    </lineage>
</organism>
<feature type="chain" id="PRO_5016417315" description="SLH domain-containing protein" evidence="1">
    <location>
        <begin position="27"/>
        <end position="389"/>
    </location>
</feature>
<sequence>MKHSIVFLLATALVALMALLPASVQGQEKIIAGLKPGYSTLSVATEEELEKAVVGHSSATEIVRLTGLTDTTGWPTLQPSQWNEADSALGWRRVNTAAAFYQSRGWVVEIGGIETRTPFRGVSVEIVPREYSLRSAPTAAAKAQLAAPDTCYDNAIADLTSQLKKIEKQLPLINQPQQPRHYTLVAWLDGAWCASQHPAGDYGAREIGTGIRVGRLSAYSGTPTLGGLAAAKLRLPGVKVEGFELSPLLIGGFKTINMNLGRDLSRHQEFLGNARPFGSVGLSLDFQSSRVYGQLNWFGWANDIKGDDLWSPYHFQRLEGELEVEVYRSFSLKAAGICHKGYLPEWQILGMVAAGNGYRMGVGYGHQNPFAERHSRAMLVARLEKSLLF</sequence>
<dbReference type="EMBL" id="PFVG01000082">
    <property type="protein sequence ID" value="PJA91893.1"/>
    <property type="molecule type" value="Genomic_DNA"/>
</dbReference>
<feature type="signal peptide" evidence="1">
    <location>
        <begin position="1"/>
        <end position="26"/>
    </location>
</feature>
<evidence type="ECO:0008006" key="4">
    <source>
        <dbReference type="Google" id="ProtNLM"/>
    </source>
</evidence>
<reference evidence="3" key="1">
    <citation type="submission" date="2017-09" db="EMBL/GenBank/DDBJ databases">
        <title>Depth-based differentiation of microbial function through sediment-hosted aquifers and enrichment of novel symbionts in the deep terrestrial subsurface.</title>
        <authorList>
            <person name="Probst A.J."/>
            <person name="Ladd B."/>
            <person name="Jarett J.K."/>
            <person name="Geller-Mcgrath D.E."/>
            <person name="Sieber C.M.K."/>
            <person name="Emerson J.B."/>
            <person name="Anantharaman K."/>
            <person name="Thomas B.C."/>
            <person name="Malmstrom R."/>
            <person name="Stieglmeier M."/>
            <person name="Klingl A."/>
            <person name="Woyke T."/>
            <person name="Ryan C.M."/>
            <person name="Banfield J.F."/>
        </authorList>
    </citation>
    <scope>NUCLEOTIDE SEQUENCE [LARGE SCALE GENOMIC DNA]</scope>
</reference>
<name>A0A2M7Z8J9_9BACT</name>
<evidence type="ECO:0000313" key="3">
    <source>
        <dbReference type="Proteomes" id="UP000229569"/>
    </source>
</evidence>
<proteinExistence type="predicted"/>
<keyword evidence="1" id="KW-0732">Signal</keyword>
<evidence type="ECO:0000313" key="2">
    <source>
        <dbReference type="EMBL" id="PJA91893.1"/>
    </source>
</evidence>
<gene>
    <name evidence="2" type="ORF">CO134_02960</name>
</gene>
<comment type="caution">
    <text evidence="2">The sequence shown here is derived from an EMBL/GenBank/DDBJ whole genome shotgun (WGS) entry which is preliminary data.</text>
</comment>